<protein>
    <recommendedName>
        <fullName evidence="4">SnoaL-like domain-containing protein</fullName>
    </recommendedName>
</protein>
<evidence type="ECO:0000313" key="3">
    <source>
        <dbReference type="Proteomes" id="UP000001449"/>
    </source>
</evidence>
<name>B8C556_THAPS</name>
<organism evidence="2 3">
    <name type="scientific">Thalassiosira pseudonana</name>
    <name type="common">Marine diatom</name>
    <name type="synonym">Cyclotella nana</name>
    <dbReference type="NCBI Taxonomy" id="35128"/>
    <lineage>
        <taxon>Eukaryota</taxon>
        <taxon>Sar</taxon>
        <taxon>Stramenopiles</taxon>
        <taxon>Ochrophyta</taxon>
        <taxon>Bacillariophyta</taxon>
        <taxon>Coscinodiscophyceae</taxon>
        <taxon>Thalassiosirophycidae</taxon>
        <taxon>Thalassiosirales</taxon>
        <taxon>Thalassiosiraceae</taxon>
        <taxon>Thalassiosira</taxon>
    </lineage>
</organism>
<reference evidence="2 3" key="1">
    <citation type="journal article" date="2004" name="Science">
        <title>The genome of the diatom Thalassiosira pseudonana: ecology, evolution, and metabolism.</title>
        <authorList>
            <person name="Armbrust E.V."/>
            <person name="Berges J.A."/>
            <person name="Bowler C."/>
            <person name="Green B.R."/>
            <person name="Martinez D."/>
            <person name="Putnam N.H."/>
            <person name="Zhou S."/>
            <person name="Allen A.E."/>
            <person name="Apt K.E."/>
            <person name="Bechner M."/>
            <person name="Brzezinski M.A."/>
            <person name="Chaal B.K."/>
            <person name="Chiovitti A."/>
            <person name="Davis A.K."/>
            <person name="Demarest M.S."/>
            <person name="Detter J.C."/>
            <person name="Glavina T."/>
            <person name="Goodstein D."/>
            <person name="Hadi M.Z."/>
            <person name="Hellsten U."/>
            <person name="Hildebrand M."/>
            <person name="Jenkins B.D."/>
            <person name="Jurka J."/>
            <person name="Kapitonov V.V."/>
            <person name="Kroger N."/>
            <person name="Lau W.W."/>
            <person name="Lane T.W."/>
            <person name="Larimer F.W."/>
            <person name="Lippmeier J.C."/>
            <person name="Lucas S."/>
            <person name="Medina M."/>
            <person name="Montsant A."/>
            <person name="Obornik M."/>
            <person name="Parker M.S."/>
            <person name="Palenik B."/>
            <person name="Pazour G.J."/>
            <person name="Richardson P.M."/>
            <person name="Rynearson T.A."/>
            <person name="Saito M.A."/>
            <person name="Schwartz D.C."/>
            <person name="Thamatrakoln K."/>
            <person name="Valentin K."/>
            <person name="Vardi A."/>
            <person name="Wilkerson F.P."/>
            <person name="Rokhsar D.S."/>
        </authorList>
    </citation>
    <scope>NUCLEOTIDE SEQUENCE [LARGE SCALE GENOMIC DNA]</scope>
    <source>
        <strain evidence="2 3">CCMP1335</strain>
    </source>
</reference>
<dbReference type="HOGENOM" id="CLU_1471080_0_0_1"/>
<dbReference type="AlphaFoldDB" id="B8C556"/>
<keyword evidence="3" id="KW-1185">Reference proteome</keyword>
<feature type="signal peptide" evidence="1">
    <location>
        <begin position="1"/>
        <end position="23"/>
    </location>
</feature>
<dbReference type="KEGG" id="tps:THAPSDRAFT_5957"/>
<dbReference type="GeneID" id="7448411"/>
<dbReference type="RefSeq" id="XP_002290952.1">
    <property type="nucleotide sequence ID" value="XM_002290916.1"/>
</dbReference>
<evidence type="ECO:0000313" key="2">
    <source>
        <dbReference type="EMBL" id="EED91059.1"/>
    </source>
</evidence>
<dbReference type="EMBL" id="CM000643">
    <property type="protein sequence ID" value="EED91059.1"/>
    <property type="molecule type" value="Genomic_DNA"/>
</dbReference>
<gene>
    <name evidence="2" type="ORF">THAPSDRAFT_5957</name>
</gene>
<sequence length="184" mass="20753">MSFLSFLILSLIQLIIPISSMDADQVREYCINAFELAFPKQQFTSEDNLRAFADNVSSDCKGDTYFACPLGGGIGSELENFTGGDLLEWFLLHFNPNILKYTEIIMSEVSVTNNVCSMDKLFFATFGSGQRPDECHVHAMSRLMIEVDEDGKLVRWLDHFDQEDLNQKLGVCNLQVQFDGNGEL</sequence>
<dbReference type="InParanoid" id="B8C556"/>
<accession>B8C556</accession>
<dbReference type="Proteomes" id="UP000001449">
    <property type="component" value="Chromosome 6"/>
</dbReference>
<evidence type="ECO:0008006" key="4">
    <source>
        <dbReference type="Google" id="ProtNLM"/>
    </source>
</evidence>
<dbReference type="PaxDb" id="35128-Thaps5957"/>
<keyword evidence="1" id="KW-0732">Signal</keyword>
<evidence type="ECO:0000256" key="1">
    <source>
        <dbReference type="SAM" id="SignalP"/>
    </source>
</evidence>
<reference evidence="2 3" key="2">
    <citation type="journal article" date="2008" name="Nature">
        <title>The Phaeodactylum genome reveals the evolutionary history of diatom genomes.</title>
        <authorList>
            <person name="Bowler C."/>
            <person name="Allen A.E."/>
            <person name="Badger J.H."/>
            <person name="Grimwood J."/>
            <person name="Jabbari K."/>
            <person name="Kuo A."/>
            <person name="Maheswari U."/>
            <person name="Martens C."/>
            <person name="Maumus F."/>
            <person name="Otillar R.P."/>
            <person name="Rayko E."/>
            <person name="Salamov A."/>
            <person name="Vandepoele K."/>
            <person name="Beszteri B."/>
            <person name="Gruber A."/>
            <person name="Heijde M."/>
            <person name="Katinka M."/>
            <person name="Mock T."/>
            <person name="Valentin K."/>
            <person name="Verret F."/>
            <person name="Berges J.A."/>
            <person name="Brownlee C."/>
            <person name="Cadoret J.P."/>
            <person name="Chiovitti A."/>
            <person name="Choi C.J."/>
            <person name="Coesel S."/>
            <person name="De Martino A."/>
            <person name="Detter J.C."/>
            <person name="Durkin C."/>
            <person name="Falciatore A."/>
            <person name="Fournet J."/>
            <person name="Haruta M."/>
            <person name="Huysman M.J."/>
            <person name="Jenkins B.D."/>
            <person name="Jiroutova K."/>
            <person name="Jorgensen R.E."/>
            <person name="Joubert Y."/>
            <person name="Kaplan A."/>
            <person name="Kroger N."/>
            <person name="Kroth P.G."/>
            <person name="La Roche J."/>
            <person name="Lindquist E."/>
            <person name="Lommer M."/>
            <person name="Martin-Jezequel V."/>
            <person name="Lopez P.J."/>
            <person name="Lucas S."/>
            <person name="Mangogna M."/>
            <person name="McGinnis K."/>
            <person name="Medlin L.K."/>
            <person name="Montsant A."/>
            <person name="Oudot-Le Secq M.P."/>
            <person name="Napoli C."/>
            <person name="Obornik M."/>
            <person name="Parker M.S."/>
            <person name="Petit J.L."/>
            <person name="Porcel B.M."/>
            <person name="Poulsen N."/>
            <person name="Robison M."/>
            <person name="Rychlewski L."/>
            <person name="Rynearson T.A."/>
            <person name="Schmutz J."/>
            <person name="Shapiro H."/>
            <person name="Siaut M."/>
            <person name="Stanley M."/>
            <person name="Sussman M.R."/>
            <person name="Taylor A.R."/>
            <person name="Vardi A."/>
            <person name="von Dassow P."/>
            <person name="Vyverman W."/>
            <person name="Willis A."/>
            <person name="Wyrwicz L.S."/>
            <person name="Rokhsar D.S."/>
            <person name="Weissenbach J."/>
            <person name="Armbrust E.V."/>
            <person name="Green B.R."/>
            <person name="Van de Peer Y."/>
            <person name="Grigoriev I.V."/>
        </authorList>
    </citation>
    <scope>NUCLEOTIDE SEQUENCE [LARGE SCALE GENOMIC DNA]</scope>
    <source>
        <strain evidence="2 3">CCMP1335</strain>
    </source>
</reference>
<proteinExistence type="predicted"/>
<feature type="chain" id="PRO_5002869035" description="SnoaL-like domain-containing protein" evidence="1">
    <location>
        <begin position="24"/>
        <end position="184"/>
    </location>
</feature>